<dbReference type="OrthoDB" id="9802114at2"/>
<dbReference type="RefSeq" id="WP_092083730.1">
    <property type="nucleotide sequence ID" value="NZ_FNEL01000001.1"/>
</dbReference>
<keyword evidence="5" id="KW-1185">Reference proteome</keyword>
<dbReference type="AlphaFoldDB" id="A0A1G8IK71"/>
<comment type="caution">
    <text evidence="4">The sequence shown here is derived from an EMBL/GenBank/DDBJ whole genome shotgun (WGS) entry which is preliminary data.</text>
</comment>
<evidence type="ECO:0000313" key="5">
    <source>
        <dbReference type="Proteomes" id="UP000235682"/>
    </source>
</evidence>
<dbReference type="STRING" id="84521.SAMN04487994_100145"/>
<feature type="domain" description="CBS" evidence="3">
    <location>
        <begin position="7"/>
        <end position="64"/>
    </location>
</feature>
<dbReference type="Proteomes" id="UP000235682">
    <property type="component" value="Unassembled WGS sequence"/>
</dbReference>
<dbReference type="PANTHER" id="PTHR48108:SF34">
    <property type="entry name" value="CBS DOMAIN-CONTAINING PROTEIN YHCV"/>
    <property type="match status" value="1"/>
</dbReference>
<sequence length="220" mass="24347">MYVKDYMTTDLITIDPKTTVLEAVDLMAAHNIRRLPVVDSNTNTLLGLVTQEVIDRNSPSTATSLDYHELNYLLNKTTAGDIMIKKPSVVTPLALLEEAAVLMRNDKVGALVIVEEDNQLAGIITDKDIFDAFVDVLGYNTPGVRMTVQIPADEDRSGVLDNILEVMRSQGEDVDIKQIVVFRREDHVEIVFHFVSSAVSAIEEVLNQAGYTVTSIIEKV</sequence>
<dbReference type="Gene3D" id="3.10.580.10">
    <property type="entry name" value="CBS-domain"/>
    <property type="match status" value="1"/>
</dbReference>
<evidence type="ECO:0000259" key="3">
    <source>
        <dbReference type="PROSITE" id="PS51371"/>
    </source>
</evidence>
<name>A0A1G8IK71_9LACT</name>
<proteinExistence type="predicted"/>
<gene>
    <name evidence="4" type="ORF">CJ205_02720</name>
</gene>
<dbReference type="SMART" id="SM00116">
    <property type="entry name" value="CBS"/>
    <property type="match status" value="2"/>
</dbReference>
<accession>A0A1G8IK71</accession>
<evidence type="ECO:0000256" key="1">
    <source>
        <dbReference type="ARBA" id="ARBA00022737"/>
    </source>
</evidence>
<keyword evidence="1" id="KW-0677">Repeat</keyword>
<dbReference type="SUPFAM" id="SSF54631">
    <property type="entry name" value="CBS-domain pair"/>
    <property type="match status" value="1"/>
</dbReference>
<dbReference type="EMBL" id="PNHE01000007">
    <property type="protein sequence ID" value="PMC58715.1"/>
    <property type="molecule type" value="Genomic_DNA"/>
</dbReference>
<dbReference type="PANTHER" id="PTHR48108">
    <property type="entry name" value="CBS DOMAIN-CONTAINING PROTEIN CBSX2, CHLOROPLASTIC"/>
    <property type="match status" value="1"/>
</dbReference>
<feature type="domain" description="CBS" evidence="3">
    <location>
        <begin position="83"/>
        <end position="143"/>
    </location>
</feature>
<evidence type="ECO:0000256" key="2">
    <source>
        <dbReference type="PROSITE-ProRule" id="PRU00703"/>
    </source>
</evidence>
<reference evidence="4 5" key="1">
    <citation type="submission" date="2017-09" db="EMBL/GenBank/DDBJ databases">
        <title>Bacterial strain isolated from the female urinary microbiota.</title>
        <authorList>
            <person name="Thomas-White K."/>
            <person name="Kumar N."/>
            <person name="Forster S."/>
            <person name="Putonti C."/>
            <person name="Lawley T."/>
            <person name="Wolfe A.J."/>
        </authorList>
    </citation>
    <scope>NUCLEOTIDE SEQUENCE [LARGE SCALE GENOMIC DNA]</scope>
    <source>
        <strain evidence="4 5">UMB0852</strain>
    </source>
</reference>
<evidence type="ECO:0000313" key="4">
    <source>
        <dbReference type="EMBL" id="PMC58715.1"/>
    </source>
</evidence>
<dbReference type="InterPro" id="IPR046342">
    <property type="entry name" value="CBS_dom_sf"/>
</dbReference>
<dbReference type="InterPro" id="IPR051462">
    <property type="entry name" value="CBS_domain-containing"/>
</dbReference>
<protein>
    <submittedName>
        <fullName evidence="4">CBS domain-containing protein</fullName>
    </submittedName>
</protein>
<dbReference type="CDD" id="cd04584">
    <property type="entry name" value="CBS_pair_AcuB_like"/>
    <property type="match status" value="1"/>
</dbReference>
<keyword evidence="2" id="KW-0129">CBS domain</keyword>
<dbReference type="Pfam" id="PF00571">
    <property type="entry name" value="CBS"/>
    <property type="match status" value="2"/>
</dbReference>
<dbReference type="PROSITE" id="PS51371">
    <property type="entry name" value="CBS"/>
    <property type="match status" value="2"/>
</dbReference>
<organism evidence="4 5">
    <name type="scientific">Dolosicoccus paucivorans</name>
    <dbReference type="NCBI Taxonomy" id="84521"/>
    <lineage>
        <taxon>Bacteria</taxon>
        <taxon>Bacillati</taxon>
        <taxon>Bacillota</taxon>
        <taxon>Bacilli</taxon>
        <taxon>Lactobacillales</taxon>
        <taxon>Aerococcaceae</taxon>
        <taxon>Dolosicoccus</taxon>
    </lineage>
</organism>
<dbReference type="InterPro" id="IPR000644">
    <property type="entry name" value="CBS_dom"/>
</dbReference>